<accession>A0A7S4E9N8</accession>
<dbReference type="AlphaFoldDB" id="A0A7S4E9N8"/>
<evidence type="ECO:0000256" key="5">
    <source>
        <dbReference type="ARBA" id="ARBA00022806"/>
    </source>
</evidence>
<reference evidence="15" key="1">
    <citation type="submission" date="2021-01" db="EMBL/GenBank/DDBJ databases">
        <authorList>
            <person name="Corre E."/>
            <person name="Pelletier E."/>
            <person name="Niang G."/>
            <person name="Scheremetjew M."/>
            <person name="Finn R."/>
            <person name="Kale V."/>
            <person name="Holt S."/>
            <person name="Cochrane G."/>
            <person name="Meng A."/>
            <person name="Brown T."/>
            <person name="Cohen L."/>
        </authorList>
    </citation>
    <scope>NUCLEOTIDE SEQUENCE</scope>
    <source>
        <strain evidence="15">CCMP1756</strain>
    </source>
</reference>
<dbReference type="PROSITE" id="PS51192">
    <property type="entry name" value="HELICASE_ATP_BIND_1"/>
    <property type="match status" value="1"/>
</dbReference>
<dbReference type="Pfam" id="PF16124">
    <property type="entry name" value="RecQ_Zn_bind"/>
    <property type="match status" value="1"/>
</dbReference>
<dbReference type="InterPro" id="IPR001650">
    <property type="entry name" value="Helicase_C-like"/>
</dbReference>
<keyword evidence="8" id="KW-0413">Isomerase</keyword>
<dbReference type="InterPro" id="IPR014001">
    <property type="entry name" value="Helicase_ATP-bd"/>
</dbReference>
<dbReference type="Pfam" id="PF00271">
    <property type="entry name" value="Helicase_C"/>
    <property type="match status" value="1"/>
</dbReference>
<dbReference type="GO" id="GO:0005634">
    <property type="term" value="C:nucleus"/>
    <property type="evidence" value="ECO:0007669"/>
    <property type="project" value="UniProtKB-SubCell"/>
</dbReference>
<proteinExistence type="inferred from homology"/>
<feature type="region of interest" description="Disordered" evidence="12">
    <location>
        <begin position="1"/>
        <end position="41"/>
    </location>
</feature>
<evidence type="ECO:0000256" key="4">
    <source>
        <dbReference type="ARBA" id="ARBA00022801"/>
    </source>
</evidence>
<dbReference type="SMART" id="SM00490">
    <property type="entry name" value="HELICc"/>
    <property type="match status" value="1"/>
</dbReference>
<comment type="similarity">
    <text evidence="2 11">Belongs to the helicase family. RecQ subfamily.</text>
</comment>
<keyword evidence="3 11" id="KW-0547">Nucleotide-binding</keyword>
<dbReference type="EC" id="5.6.2.4" evidence="11"/>
<dbReference type="GO" id="GO:0005524">
    <property type="term" value="F:ATP binding"/>
    <property type="evidence" value="ECO:0007669"/>
    <property type="project" value="UniProtKB-KW"/>
</dbReference>
<protein>
    <recommendedName>
        <fullName evidence="11">ATP-dependent DNA helicase</fullName>
        <ecNumber evidence="11">5.6.2.4</ecNumber>
    </recommendedName>
</protein>
<dbReference type="GO" id="GO:0009378">
    <property type="term" value="F:four-way junction helicase activity"/>
    <property type="evidence" value="ECO:0007669"/>
    <property type="project" value="TreeGrafter"/>
</dbReference>
<dbReference type="SUPFAM" id="SSF52540">
    <property type="entry name" value="P-loop containing nucleoside triphosphate hydrolases"/>
    <property type="match status" value="1"/>
</dbReference>
<gene>
    <name evidence="15" type="ORF">PCAL00307_LOCUS13883</name>
    <name evidence="16" type="ORF">PECAL_1P32070</name>
</gene>
<keyword evidence="7" id="KW-0238">DNA-binding</keyword>
<feature type="domain" description="Helicase ATP-binding" evidence="13">
    <location>
        <begin position="68"/>
        <end position="253"/>
    </location>
</feature>
<dbReference type="Pfam" id="PF00270">
    <property type="entry name" value="DEAD"/>
    <property type="match status" value="1"/>
</dbReference>
<dbReference type="InterPro" id="IPR032284">
    <property type="entry name" value="RecQ_Zn-bd"/>
</dbReference>
<comment type="catalytic activity">
    <reaction evidence="11">
        <text>ATP + H2O = ADP + phosphate + H(+)</text>
        <dbReference type="Rhea" id="RHEA:13065"/>
        <dbReference type="ChEBI" id="CHEBI:15377"/>
        <dbReference type="ChEBI" id="CHEBI:15378"/>
        <dbReference type="ChEBI" id="CHEBI:30616"/>
        <dbReference type="ChEBI" id="CHEBI:43474"/>
        <dbReference type="ChEBI" id="CHEBI:456216"/>
    </reaction>
</comment>
<dbReference type="GO" id="GO:0005737">
    <property type="term" value="C:cytoplasm"/>
    <property type="evidence" value="ECO:0007669"/>
    <property type="project" value="TreeGrafter"/>
</dbReference>
<dbReference type="NCBIfam" id="TIGR00614">
    <property type="entry name" value="recQ_fam"/>
    <property type="match status" value="1"/>
</dbReference>
<dbReference type="FunFam" id="3.40.50.300:FF:000296">
    <property type="entry name" value="ATP-dependent DNA helicase RecQ"/>
    <property type="match status" value="1"/>
</dbReference>
<dbReference type="OrthoDB" id="10261556at2759"/>
<dbReference type="GO" id="GO:0005694">
    <property type="term" value="C:chromosome"/>
    <property type="evidence" value="ECO:0007669"/>
    <property type="project" value="TreeGrafter"/>
</dbReference>
<dbReference type="InterPro" id="IPR011545">
    <property type="entry name" value="DEAD/DEAH_box_helicase_dom"/>
</dbReference>
<evidence type="ECO:0000256" key="10">
    <source>
        <dbReference type="ARBA" id="ARBA00034617"/>
    </source>
</evidence>
<dbReference type="Proteomes" id="UP000789595">
    <property type="component" value="Unassembled WGS sequence"/>
</dbReference>
<feature type="region of interest" description="Disordered" evidence="12">
    <location>
        <begin position="546"/>
        <end position="598"/>
    </location>
</feature>
<dbReference type="InterPro" id="IPR027417">
    <property type="entry name" value="P-loop_NTPase"/>
</dbReference>
<evidence type="ECO:0000313" key="16">
    <source>
        <dbReference type="EMBL" id="CAH0366701.1"/>
    </source>
</evidence>
<dbReference type="GO" id="GO:0000724">
    <property type="term" value="P:double-strand break repair via homologous recombination"/>
    <property type="evidence" value="ECO:0007669"/>
    <property type="project" value="TreeGrafter"/>
</dbReference>
<name>A0A7S4E9N8_9STRA</name>
<comment type="subcellular location">
    <subcellularLocation>
        <location evidence="1 11">Nucleus</location>
    </subcellularLocation>
</comment>
<feature type="domain" description="Helicase C-terminal" evidence="14">
    <location>
        <begin position="349"/>
        <end position="501"/>
    </location>
</feature>
<keyword evidence="5 11" id="KW-0347">Helicase</keyword>
<reference evidence="16" key="2">
    <citation type="submission" date="2021-11" db="EMBL/GenBank/DDBJ databases">
        <authorList>
            <consortium name="Genoscope - CEA"/>
            <person name="William W."/>
        </authorList>
    </citation>
    <scope>NUCLEOTIDE SEQUENCE</scope>
</reference>
<evidence type="ECO:0000256" key="11">
    <source>
        <dbReference type="RuleBase" id="RU364117"/>
    </source>
</evidence>
<keyword evidence="6 11" id="KW-0067">ATP-binding</keyword>
<evidence type="ECO:0000256" key="6">
    <source>
        <dbReference type="ARBA" id="ARBA00022840"/>
    </source>
</evidence>
<evidence type="ECO:0000259" key="14">
    <source>
        <dbReference type="PROSITE" id="PS51194"/>
    </source>
</evidence>
<dbReference type="EMBL" id="CAKKNE010000001">
    <property type="protein sequence ID" value="CAH0366701.1"/>
    <property type="molecule type" value="Genomic_DNA"/>
</dbReference>
<dbReference type="CDD" id="cd17920">
    <property type="entry name" value="DEXHc_RecQ"/>
    <property type="match status" value="1"/>
</dbReference>
<dbReference type="InterPro" id="IPR004589">
    <property type="entry name" value="DNA_helicase_ATP-dep_RecQ"/>
</dbReference>
<evidence type="ECO:0000256" key="12">
    <source>
        <dbReference type="SAM" id="MobiDB-lite"/>
    </source>
</evidence>
<feature type="compositionally biased region" description="Pro residues" evidence="12">
    <location>
        <begin position="1"/>
        <end position="12"/>
    </location>
</feature>
<evidence type="ECO:0000256" key="1">
    <source>
        <dbReference type="ARBA" id="ARBA00004123"/>
    </source>
</evidence>
<organism evidence="15">
    <name type="scientific">Pelagomonas calceolata</name>
    <dbReference type="NCBI Taxonomy" id="35677"/>
    <lineage>
        <taxon>Eukaryota</taxon>
        <taxon>Sar</taxon>
        <taxon>Stramenopiles</taxon>
        <taxon>Ochrophyta</taxon>
        <taxon>Pelagophyceae</taxon>
        <taxon>Pelagomonadales</taxon>
        <taxon>Pelagomonadaceae</taxon>
        <taxon>Pelagomonas</taxon>
    </lineage>
</organism>
<dbReference type="PROSITE" id="PS51194">
    <property type="entry name" value="HELICASE_CTER"/>
    <property type="match status" value="1"/>
</dbReference>
<keyword evidence="4 11" id="KW-0378">Hydrolase</keyword>
<evidence type="ECO:0000259" key="13">
    <source>
        <dbReference type="PROSITE" id="PS51192"/>
    </source>
</evidence>
<sequence length="598" mass="65557">MARTKTPPPPPAHQMRQTTLFDALPRARPQQPQARRAHEPDALDQKLDLALSAVFGHQGFRPGQRATCRAAAQGRDCVVILPTGGGKSLCYQLPAVITRGVTIVVSPLLSLIEDQVSTLISLERCGGVPAAHLTSSTKETTSRAILRELHSAAEGRVDYPTLKLLYVTPERLALSENFRDVLEKLHRANLLARIVVDEAHCVSEWGHDFRPDYRKLGQLRSFLPGVPFMALTATATQACESDLRKSLKIKPTAHAHRTSADRPNLRFGVRDFSDCSPVNAAASFFLSHTSRVDGVWAPPDATPPKPSPRQERHTRRVALMASGPRTHPHTGTPSPLPPHAADAYNAQEDVRDAVVDFVRRRAGQCGIVYCMTQADAEACADHLTDKLKDVGTTAHHYHAGMTQLQRRVVQAAWQQGKLDVVCATIAYGMGIDKADVRYVVHASLAKSLEGYYQEAGRAGRDGRASECLMLYRDQDVGKVQKLLRGFGRKKRRGPKLQRDLDRLDDMARYCGMKDGCRRRQLVGHFGKDPGPSSGGGPCCDLCDARNPALRPPAPPPKPPAVRKRGPPVPQPRVRKAPEVVDLLGDSDDEVLASKRARA</sequence>
<dbReference type="PANTHER" id="PTHR13710">
    <property type="entry name" value="DNA HELICASE RECQ FAMILY MEMBER"/>
    <property type="match status" value="1"/>
</dbReference>
<dbReference type="InterPro" id="IPR002464">
    <property type="entry name" value="DNA/RNA_helicase_DEAH_CS"/>
</dbReference>
<dbReference type="GO" id="GO:0016787">
    <property type="term" value="F:hydrolase activity"/>
    <property type="evidence" value="ECO:0007669"/>
    <property type="project" value="UniProtKB-KW"/>
</dbReference>
<evidence type="ECO:0000256" key="3">
    <source>
        <dbReference type="ARBA" id="ARBA00022741"/>
    </source>
</evidence>
<evidence type="ECO:0000313" key="15">
    <source>
        <dbReference type="EMBL" id="CAE0698447.1"/>
    </source>
</evidence>
<keyword evidence="17" id="KW-1185">Reference proteome</keyword>
<feature type="compositionally biased region" description="Pro residues" evidence="12">
    <location>
        <begin position="549"/>
        <end position="559"/>
    </location>
</feature>
<dbReference type="Gene3D" id="3.40.50.300">
    <property type="entry name" value="P-loop containing nucleotide triphosphate hydrolases"/>
    <property type="match status" value="2"/>
</dbReference>
<dbReference type="PROSITE" id="PS00690">
    <property type="entry name" value="DEAH_ATP_HELICASE"/>
    <property type="match status" value="1"/>
</dbReference>
<keyword evidence="9 11" id="KW-0539">Nucleus</keyword>
<evidence type="ECO:0000256" key="2">
    <source>
        <dbReference type="ARBA" id="ARBA00005446"/>
    </source>
</evidence>
<dbReference type="PANTHER" id="PTHR13710:SF153">
    <property type="entry name" value="RECQ-LIKE DNA HELICASE BLM"/>
    <property type="match status" value="1"/>
</dbReference>
<evidence type="ECO:0000256" key="8">
    <source>
        <dbReference type="ARBA" id="ARBA00023235"/>
    </source>
</evidence>
<evidence type="ECO:0000313" key="17">
    <source>
        <dbReference type="Proteomes" id="UP000789595"/>
    </source>
</evidence>
<dbReference type="GO" id="GO:0003677">
    <property type="term" value="F:DNA binding"/>
    <property type="evidence" value="ECO:0007669"/>
    <property type="project" value="UniProtKB-KW"/>
</dbReference>
<dbReference type="EMBL" id="HBIW01016105">
    <property type="protein sequence ID" value="CAE0698447.1"/>
    <property type="molecule type" value="Transcribed_RNA"/>
</dbReference>
<comment type="catalytic activity">
    <reaction evidence="10 11">
        <text>Couples ATP hydrolysis with the unwinding of duplex DNA by translocating in the 3'-5' direction.</text>
        <dbReference type="EC" id="5.6.2.4"/>
    </reaction>
</comment>
<evidence type="ECO:0000256" key="9">
    <source>
        <dbReference type="ARBA" id="ARBA00023242"/>
    </source>
</evidence>
<evidence type="ECO:0000256" key="7">
    <source>
        <dbReference type="ARBA" id="ARBA00023125"/>
    </source>
</evidence>
<dbReference type="SMART" id="SM00487">
    <property type="entry name" value="DEXDc"/>
    <property type="match status" value="1"/>
</dbReference>
<dbReference type="GO" id="GO:0043138">
    <property type="term" value="F:3'-5' DNA helicase activity"/>
    <property type="evidence" value="ECO:0007669"/>
    <property type="project" value="UniProtKB-EC"/>
</dbReference>